<keyword evidence="2" id="KW-1185">Reference proteome</keyword>
<evidence type="ECO:0000313" key="1">
    <source>
        <dbReference type="EMBL" id="KLO15443.1"/>
    </source>
</evidence>
<name>A0A0H2S127_9AGAM</name>
<accession>A0A0H2S127</accession>
<sequence>MFEEMRNEMDNVLKSSQIDRHELEVVAFDNDSIKEQRRDVDRSCMLLHINSMQLEIFRRAAQTKQEESSALAAEKYRLIARIDDQQGSTPLSTLPNEVLAQIFSHLYWSDAIPAAQPGLFDPFFDRRTTLQRLVDDGDTPVEWKGFINQQIPCAITNFGNIRRWGLFEPRFGPHPRVLPMSDLHENSEDVWSRPSTTIVIDLFEGLGVVEHLEKIRLKPWRNVLISEFVSTKSSSVALKIAKSILQNFGNKLANLDSLEFYETPQNAFGGGFFEAQASLSIENNESDGLASQFTSRLPHASLPSHLLPLFHPILSTISDLETTIPTDYVFGIPTSNVDDLLLLLTLCSSTLQSMTLINGQSSTPSSRSRVRQRLPFSQLKKLNIDSSAENIVVDILTAIDCPSLRHLTLNISPIAPGDIILSGDSDGGTNDPISAIFLHNIIPDIEHISLGFGNLEQDEQFLSDLANPNESGKWVFPSLDSMKFESTVFSPAQIPLLKALAKVVINRARSDATKAIRCLSVPEFSGEESAYCDTLRLFVPEMQFIADQSYEQSDW</sequence>
<gene>
    <name evidence="1" type="ORF">SCHPADRAFT_938682</name>
</gene>
<reference evidence="1 2" key="1">
    <citation type="submission" date="2015-04" db="EMBL/GenBank/DDBJ databases">
        <title>Complete genome sequence of Schizopora paradoxa KUC8140, a cosmopolitan wood degrader in East Asia.</title>
        <authorList>
            <consortium name="DOE Joint Genome Institute"/>
            <person name="Min B."/>
            <person name="Park H."/>
            <person name="Jang Y."/>
            <person name="Kim J.-J."/>
            <person name="Kim K.H."/>
            <person name="Pangilinan J."/>
            <person name="Lipzen A."/>
            <person name="Riley R."/>
            <person name="Grigoriev I.V."/>
            <person name="Spatafora J.W."/>
            <person name="Choi I.-G."/>
        </authorList>
    </citation>
    <scope>NUCLEOTIDE SEQUENCE [LARGE SCALE GENOMIC DNA]</scope>
    <source>
        <strain evidence="1 2">KUC8140</strain>
    </source>
</reference>
<proteinExistence type="predicted"/>
<dbReference type="AlphaFoldDB" id="A0A0H2S127"/>
<dbReference type="Proteomes" id="UP000053477">
    <property type="component" value="Unassembled WGS sequence"/>
</dbReference>
<dbReference type="EMBL" id="KQ085929">
    <property type="protein sequence ID" value="KLO15443.1"/>
    <property type="molecule type" value="Genomic_DNA"/>
</dbReference>
<dbReference type="OrthoDB" id="2852593at2759"/>
<evidence type="ECO:0000313" key="2">
    <source>
        <dbReference type="Proteomes" id="UP000053477"/>
    </source>
</evidence>
<evidence type="ECO:0008006" key="3">
    <source>
        <dbReference type="Google" id="ProtNLM"/>
    </source>
</evidence>
<protein>
    <recommendedName>
        <fullName evidence="3">F-box domain-containing protein</fullName>
    </recommendedName>
</protein>
<dbReference type="InParanoid" id="A0A0H2S127"/>
<organism evidence="1 2">
    <name type="scientific">Schizopora paradoxa</name>
    <dbReference type="NCBI Taxonomy" id="27342"/>
    <lineage>
        <taxon>Eukaryota</taxon>
        <taxon>Fungi</taxon>
        <taxon>Dikarya</taxon>
        <taxon>Basidiomycota</taxon>
        <taxon>Agaricomycotina</taxon>
        <taxon>Agaricomycetes</taxon>
        <taxon>Hymenochaetales</taxon>
        <taxon>Schizoporaceae</taxon>
        <taxon>Schizopora</taxon>
    </lineage>
</organism>